<proteinExistence type="predicted"/>
<protein>
    <submittedName>
        <fullName evidence="2">Uncharacterized protein</fullName>
    </submittedName>
</protein>
<dbReference type="GO" id="GO:0003713">
    <property type="term" value="F:transcription coactivator activity"/>
    <property type="evidence" value="ECO:0007669"/>
    <property type="project" value="TreeGrafter"/>
</dbReference>
<comment type="caution">
    <text evidence="2">The sequence shown here is derived from an EMBL/GenBank/DDBJ whole genome shotgun (WGS) entry which is preliminary data.</text>
</comment>
<dbReference type="GO" id="GO:0043565">
    <property type="term" value="F:sequence-specific DNA binding"/>
    <property type="evidence" value="ECO:0007669"/>
    <property type="project" value="TreeGrafter"/>
</dbReference>
<feature type="region of interest" description="Disordered" evidence="1">
    <location>
        <begin position="129"/>
        <end position="157"/>
    </location>
</feature>
<keyword evidence="3" id="KW-1185">Reference proteome</keyword>
<dbReference type="EMBL" id="JAACNH010000008">
    <property type="protein sequence ID" value="KAG8434495.1"/>
    <property type="molecule type" value="Genomic_DNA"/>
</dbReference>
<evidence type="ECO:0000256" key="1">
    <source>
        <dbReference type="SAM" id="MobiDB-lite"/>
    </source>
</evidence>
<evidence type="ECO:0000313" key="3">
    <source>
        <dbReference type="Proteomes" id="UP000812440"/>
    </source>
</evidence>
<sequence length="233" mass="25544">MSSSSILPGYYGVRRSFIPESDCYNTKQYPNDLYPPSLGSKSLGYEPTSIQNYPSILDQYYTDSLGDYRGTTITTSSGSLLSASSLPSLVSHCSSDSSHYSLRDSLEQTVPDTISQLDVLCSDTPQAVSSSTSCLSPESGTTHYRSSSRGASAQGSQSYPLHALDDMYYSSFQGSSTYAFSPFIPVTNELTPKMVHHLSSDIPSETNALQENPSWPKDDASSVWGHYEHRRNY</sequence>
<dbReference type="Proteomes" id="UP000812440">
    <property type="component" value="Chromosome 7"/>
</dbReference>
<reference evidence="2" key="1">
    <citation type="thesis" date="2020" institute="ProQuest LLC" country="789 East Eisenhower Parkway, Ann Arbor, MI, USA">
        <title>Comparative Genomics and Chromosome Evolution.</title>
        <authorList>
            <person name="Mudd A.B."/>
        </authorList>
    </citation>
    <scope>NUCLEOTIDE SEQUENCE</scope>
    <source>
        <strain evidence="2">Female2</strain>
        <tissue evidence="2">Blood</tissue>
    </source>
</reference>
<gene>
    <name evidence="2" type="ORF">GDO86_012756</name>
</gene>
<dbReference type="AlphaFoldDB" id="A0A8T2INF3"/>
<dbReference type="PANTHER" id="PTHR28376">
    <property type="entry name" value="RGD1562914"/>
    <property type="match status" value="1"/>
</dbReference>
<dbReference type="InterPro" id="IPR037655">
    <property type="entry name" value="POU2AF2"/>
</dbReference>
<accession>A0A8T2INF3</accession>
<dbReference type="Pfam" id="PF17721">
    <property type="entry name" value="POU2AF2"/>
    <property type="match status" value="1"/>
</dbReference>
<dbReference type="OrthoDB" id="9892004at2759"/>
<evidence type="ECO:0000313" key="2">
    <source>
        <dbReference type="EMBL" id="KAG8434495.1"/>
    </source>
</evidence>
<dbReference type="PANTHER" id="PTHR28376:SF1">
    <property type="entry name" value="POU DOMAIN CLASS 2-ASSOCIATING FACTOR 2"/>
    <property type="match status" value="1"/>
</dbReference>
<feature type="compositionally biased region" description="Low complexity" evidence="1">
    <location>
        <begin position="144"/>
        <end position="157"/>
    </location>
</feature>
<name>A0A8T2INF3_9PIPI</name>
<organism evidence="2 3">
    <name type="scientific">Hymenochirus boettgeri</name>
    <name type="common">Congo dwarf clawed frog</name>
    <dbReference type="NCBI Taxonomy" id="247094"/>
    <lineage>
        <taxon>Eukaryota</taxon>
        <taxon>Metazoa</taxon>
        <taxon>Chordata</taxon>
        <taxon>Craniata</taxon>
        <taxon>Vertebrata</taxon>
        <taxon>Euteleostomi</taxon>
        <taxon>Amphibia</taxon>
        <taxon>Batrachia</taxon>
        <taxon>Anura</taxon>
        <taxon>Pipoidea</taxon>
        <taxon>Pipidae</taxon>
        <taxon>Pipinae</taxon>
        <taxon>Hymenochirus</taxon>
    </lineage>
</organism>
<dbReference type="GO" id="GO:0005634">
    <property type="term" value="C:nucleus"/>
    <property type="evidence" value="ECO:0007669"/>
    <property type="project" value="TreeGrafter"/>
</dbReference>
<feature type="compositionally biased region" description="Polar residues" evidence="1">
    <location>
        <begin position="129"/>
        <end position="143"/>
    </location>
</feature>